<evidence type="ECO:0000256" key="1">
    <source>
        <dbReference type="SAM" id="MobiDB-lite"/>
    </source>
</evidence>
<evidence type="ECO:0000313" key="3">
    <source>
        <dbReference type="Proteomes" id="UP001301728"/>
    </source>
</evidence>
<dbReference type="RefSeq" id="WP_323222412.1">
    <property type="nucleotide sequence ID" value="NZ_JAYGHT010000012.1"/>
</dbReference>
<reference evidence="2 3" key="1">
    <citation type="submission" date="2023-12" db="EMBL/GenBank/DDBJ databases">
        <title>Baltic Sea Cyanobacteria.</title>
        <authorList>
            <person name="Delbaje E."/>
            <person name="Fewer D.P."/>
            <person name="Shishido T.K."/>
        </authorList>
    </citation>
    <scope>NUCLEOTIDE SEQUENCE [LARGE SCALE GENOMIC DNA]</scope>
    <source>
        <strain evidence="2 3">CCNP 1315</strain>
    </source>
</reference>
<dbReference type="EMBL" id="JAYGHT010000012">
    <property type="protein sequence ID" value="MEA5518608.1"/>
    <property type="molecule type" value="Genomic_DNA"/>
</dbReference>
<comment type="caution">
    <text evidence="2">The sequence shown here is derived from an EMBL/GenBank/DDBJ whole genome shotgun (WGS) entry which is preliminary data.</text>
</comment>
<sequence>MFNHTFYLRLIFQVSLIIFTLNLGQVWASAEHRQSGSSQRQPPIFNDGGSRLSDFNYKE</sequence>
<gene>
    <name evidence="2" type="ORF">VB854_06560</name>
</gene>
<accession>A0ABU5TXC6</accession>
<evidence type="ECO:0000313" key="2">
    <source>
        <dbReference type="EMBL" id="MEA5518608.1"/>
    </source>
</evidence>
<feature type="region of interest" description="Disordered" evidence="1">
    <location>
        <begin position="32"/>
        <end position="59"/>
    </location>
</feature>
<keyword evidence="3" id="KW-1185">Reference proteome</keyword>
<organism evidence="2 3">
    <name type="scientific">Limnoraphis robusta CCNP1315</name>
    <dbReference type="NCBI Taxonomy" id="3110306"/>
    <lineage>
        <taxon>Bacteria</taxon>
        <taxon>Bacillati</taxon>
        <taxon>Cyanobacteriota</taxon>
        <taxon>Cyanophyceae</taxon>
        <taxon>Oscillatoriophycideae</taxon>
        <taxon>Oscillatoriales</taxon>
        <taxon>Sirenicapillariaceae</taxon>
        <taxon>Limnoraphis</taxon>
    </lineage>
</organism>
<proteinExistence type="predicted"/>
<dbReference type="Proteomes" id="UP001301728">
    <property type="component" value="Unassembled WGS sequence"/>
</dbReference>
<protein>
    <submittedName>
        <fullName evidence="2">Uncharacterized protein</fullName>
    </submittedName>
</protein>
<name>A0ABU5TXC6_9CYAN</name>